<dbReference type="NCBIfam" id="TIGR04183">
    <property type="entry name" value="Por_Secre_tail"/>
    <property type="match status" value="1"/>
</dbReference>
<dbReference type="Pfam" id="PF18962">
    <property type="entry name" value="Por_Secre_tail"/>
    <property type="match status" value="1"/>
</dbReference>
<comment type="caution">
    <text evidence="4">The sequence shown here is derived from an EMBL/GenBank/DDBJ whole genome shotgun (WGS) entry which is preliminary data.</text>
</comment>
<feature type="chain" id="PRO_5022715088" evidence="2">
    <location>
        <begin position="22"/>
        <end position="565"/>
    </location>
</feature>
<feature type="signal peptide" evidence="2">
    <location>
        <begin position="1"/>
        <end position="21"/>
    </location>
</feature>
<feature type="domain" description="Secretion system C-terminal sorting" evidence="3">
    <location>
        <begin position="498"/>
        <end position="563"/>
    </location>
</feature>
<proteinExistence type="predicted"/>
<reference evidence="4 5" key="1">
    <citation type="submission" date="2019-08" db="EMBL/GenBank/DDBJ databases">
        <title>Genomes of Subsaximicrobium wynnwilliamsii strains.</title>
        <authorList>
            <person name="Bowman J.P."/>
        </authorList>
    </citation>
    <scope>NUCLEOTIDE SEQUENCE [LARGE SCALE GENOMIC DNA]</scope>
    <source>
        <strain evidence="4 5">2-80-2</strain>
    </source>
</reference>
<evidence type="ECO:0000256" key="1">
    <source>
        <dbReference type="ARBA" id="ARBA00022729"/>
    </source>
</evidence>
<accession>A0A5C6ZH67</accession>
<dbReference type="InterPro" id="IPR026444">
    <property type="entry name" value="Secre_tail"/>
</dbReference>
<evidence type="ECO:0000313" key="5">
    <source>
        <dbReference type="Proteomes" id="UP000321578"/>
    </source>
</evidence>
<evidence type="ECO:0000259" key="3">
    <source>
        <dbReference type="Pfam" id="PF18962"/>
    </source>
</evidence>
<dbReference type="OrthoDB" id="975384at2"/>
<protein>
    <submittedName>
        <fullName evidence="4">T9SS type A sorting domain-containing protein</fullName>
    </submittedName>
</protein>
<evidence type="ECO:0000313" key="4">
    <source>
        <dbReference type="EMBL" id="TXD89043.1"/>
    </source>
</evidence>
<gene>
    <name evidence="4" type="ORF">ESY86_09715</name>
</gene>
<evidence type="ECO:0000256" key="2">
    <source>
        <dbReference type="SAM" id="SignalP"/>
    </source>
</evidence>
<dbReference type="Proteomes" id="UP000321578">
    <property type="component" value="Unassembled WGS sequence"/>
</dbReference>
<keyword evidence="1 2" id="KW-0732">Signal</keyword>
<dbReference type="EMBL" id="VORO01000009">
    <property type="protein sequence ID" value="TXD89043.1"/>
    <property type="molecule type" value="Genomic_DNA"/>
</dbReference>
<organism evidence="4 5">
    <name type="scientific">Subsaximicrobium wynnwilliamsii</name>
    <dbReference type="NCBI Taxonomy" id="291179"/>
    <lineage>
        <taxon>Bacteria</taxon>
        <taxon>Pseudomonadati</taxon>
        <taxon>Bacteroidota</taxon>
        <taxon>Flavobacteriia</taxon>
        <taxon>Flavobacteriales</taxon>
        <taxon>Flavobacteriaceae</taxon>
        <taxon>Subsaximicrobium</taxon>
    </lineage>
</organism>
<dbReference type="RefSeq" id="WP_147086397.1">
    <property type="nucleotide sequence ID" value="NZ_VORM01000032.1"/>
</dbReference>
<keyword evidence="5" id="KW-1185">Reference proteome</keyword>
<dbReference type="AlphaFoldDB" id="A0A5C6ZH67"/>
<name>A0A5C6ZH67_9FLAO</name>
<sequence>MKNIYSVILLFLMGLNLYAQTSVDTGRTTLTAYTFDGTWSPGDPNGISTGDDDIFVTSGNASITADTSIGNVTVSPGAALTVDAGATLTASMVSLESNSDSYSSLISSAGSINGDIEYKRHVNGTVAAGVTTGGNDLISAPLTGQTFEDFQLANDNIVSNTGETLFLFGPLDSSTNVLGLYSNTETATLDPGVGYRAAADGTNGGTFTFNGDLNTGDVSANILNSGTNAVQWNLIGNPYPTYLSVQDFLNHEVATGVKNIDLMTSTSSGIYGYKGDLSTGYTIYNLINIDETTLIAPGQGFYVSADAADVAAHDIVFTPDMRRTGTGDDFIEGRSTTVENKYLQLRISNSSKTFDTEFYFSENASLGLDPGYDAALFGDAAPAFSIYSELVEENTGRFMAIQCMGMTDMNDVSVPLGVNAAMGQQISFSINQSTLPAYIDVYLDDTLNNTYTKLNTGNYTLTSSTAINGTGRFFLRFANSTLGTAVATAHTVEVYSVKDKVIIKGRLDQNSTFMLYDIQGRLIMETKLNQNATNQYIDVSSMPKGTYIVKLSSATLLKTQKLILN</sequence>